<dbReference type="PROSITE" id="PS51257">
    <property type="entry name" value="PROKAR_LIPOPROTEIN"/>
    <property type="match status" value="1"/>
</dbReference>
<gene>
    <name evidence="13" type="primary">lolB</name>
    <name evidence="15" type="ORF">BECKDK2373B_GA0170837_104128</name>
    <name evidence="16" type="ORF">BECKDK2373C_GA0170839_10808</name>
</gene>
<keyword evidence="11 13" id="KW-0998">Cell outer membrane</keyword>
<organism evidence="15">
    <name type="scientific">Candidatus Kentrum sp. DK</name>
    <dbReference type="NCBI Taxonomy" id="2126562"/>
    <lineage>
        <taxon>Bacteria</taxon>
        <taxon>Pseudomonadati</taxon>
        <taxon>Pseudomonadota</taxon>
        <taxon>Gammaproteobacteria</taxon>
        <taxon>Candidatus Kentrum</taxon>
    </lineage>
</organism>
<keyword evidence="9 13" id="KW-0564">Palmitate</keyword>
<evidence type="ECO:0000256" key="13">
    <source>
        <dbReference type="HAMAP-Rule" id="MF_00233"/>
    </source>
</evidence>
<comment type="function">
    <text evidence="13">Plays a critical role in the incorporation of lipoproteins in the outer membrane after they are released by the LolA protein.</text>
</comment>
<evidence type="ECO:0000256" key="2">
    <source>
        <dbReference type="ARBA" id="ARBA00009696"/>
    </source>
</evidence>
<dbReference type="GO" id="GO:0044874">
    <property type="term" value="P:lipoprotein localization to outer membrane"/>
    <property type="evidence" value="ECO:0007669"/>
    <property type="project" value="UniProtKB-UniRule"/>
</dbReference>
<reference evidence="15" key="1">
    <citation type="submission" date="2019-02" db="EMBL/GenBank/DDBJ databases">
        <authorList>
            <person name="Gruber-Vodicka R. H."/>
            <person name="Seah K. B. B."/>
        </authorList>
    </citation>
    <scope>NUCLEOTIDE SEQUENCE</scope>
    <source>
        <strain evidence="16">BECK_DK161</strain>
        <strain evidence="15">BECK_DK47</strain>
    </source>
</reference>
<keyword evidence="7 13" id="KW-0653">Protein transport</keyword>
<evidence type="ECO:0000256" key="3">
    <source>
        <dbReference type="ARBA" id="ARBA00011245"/>
    </source>
</evidence>
<dbReference type="InterPro" id="IPR004565">
    <property type="entry name" value="OM_lipoprot_LolB"/>
</dbReference>
<dbReference type="HAMAP" id="MF_00233">
    <property type="entry name" value="LolB"/>
    <property type="match status" value="1"/>
</dbReference>
<dbReference type="Pfam" id="PF03550">
    <property type="entry name" value="LolB"/>
    <property type="match status" value="1"/>
</dbReference>
<dbReference type="InterPro" id="IPR029046">
    <property type="entry name" value="LolA/LolB/LppX"/>
</dbReference>
<dbReference type="GO" id="GO:0015031">
    <property type="term" value="P:protein transport"/>
    <property type="evidence" value="ECO:0007669"/>
    <property type="project" value="UniProtKB-KW"/>
</dbReference>
<sequence>MKDKIMLRDTRYFIALAAAILLSGCSIIQELPWVGGEGSASGEQRKGIENVREWSATGRVAVNADNEAWNVRMHWEQEDENYRIRFNAPIGSGAADITGGPDGVTLRTTDNRTFSAADPESLLFDAMGWRIPLDGLRYWILGRPDPDAPTTRQEVDTDGRIRQLEQSGWDIRYLGYRNVQGFDLPVWLMLENTRLSVRIRINMWTLSPGVEEEPNQEIHQDIVEYDPTRDRAAAVRTMSMDPSLSTKTAHGVIEKPAQEKEESTQSESECEKKTWVSGIPLLGKVVDGVVCSFRASKGTDEADAE</sequence>
<dbReference type="AlphaFoldDB" id="A0A450SIR1"/>
<keyword evidence="12 13" id="KW-0449">Lipoprotein</keyword>
<evidence type="ECO:0000256" key="7">
    <source>
        <dbReference type="ARBA" id="ARBA00022927"/>
    </source>
</evidence>
<dbReference type="SUPFAM" id="SSF89392">
    <property type="entry name" value="Prokaryotic lipoproteins and lipoprotein localization factors"/>
    <property type="match status" value="1"/>
</dbReference>
<dbReference type="NCBIfam" id="TIGR00548">
    <property type="entry name" value="lolB"/>
    <property type="match status" value="1"/>
</dbReference>
<name>A0A450SIR1_9GAMM</name>
<evidence type="ECO:0000256" key="14">
    <source>
        <dbReference type="SAM" id="MobiDB-lite"/>
    </source>
</evidence>
<accession>A0A450SIR1</accession>
<keyword evidence="6 13" id="KW-0732">Signal</keyword>
<evidence type="ECO:0000256" key="11">
    <source>
        <dbReference type="ARBA" id="ARBA00023237"/>
    </source>
</evidence>
<evidence type="ECO:0000256" key="9">
    <source>
        <dbReference type="ARBA" id="ARBA00023139"/>
    </source>
</evidence>
<evidence type="ECO:0000256" key="4">
    <source>
        <dbReference type="ARBA" id="ARBA00016202"/>
    </source>
</evidence>
<evidence type="ECO:0000256" key="5">
    <source>
        <dbReference type="ARBA" id="ARBA00022448"/>
    </source>
</evidence>
<evidence type="ECO:0000256" key="12">
    <source>
        <dbReference type="ARBA" id="ARBA00023288"/>
    </source>
</evidence>
<keyword evidence="10 13" id="KW-0143">Chaperone</keyword>
<evidence type="ECO:0000256" key="8">
    <source>
        <dbReference type="ARBA" id="ARBA00023136"/>
    </source>
</evidence>
<keyword evidence="5 13" id="KW-0813">Transport</keyword>
<comment type="subcellular location">
    <subcellularLocation>
        <location evidence="1 13">Cell outer membrane</location>
        <topology evidence="1 13">Lipid-anchor</topology>
    </subcellularLocation>
</comment>
<evidence type="ECO:0000256" key="6">
    <source>
        <dbReference type="ARBA" id="ARBA00022729"/>
    </source>
</evidence>
<feature type="compositionally biased region" description="Basic and acidic residues" evidence="14">
    <location>
        <begin position="252"/>
        <end position="272"/>
    </location>
</feature>
<dbReference type="EMBL" id="CAADEX010000041">
    <property type="protein sequence ID" value="VFJ53232.1"/>
    <property type="molecule type" value="Genomic_DNA"/>
</dbReference>
<dbReference type="GO" id="GO:0009279">
    <property type="term" value="C:cell outer membrane"/>
    <property type="evidence" value="ECO:0007669"/>
    <property type="project" value="UniProtKB-SubCell"/>
</dbReference>
<dbReference type="EMBL" id="CAADEY010000080">
    <property type="protein sequence ID" value="VFJ60310.1"/>
    <property type="molecule type" value="Genomic_DNA"/>
</dbReference>
<evidence type="ECO:0000256" key="1">
    <source>
        <dbReference type="ARBA" id="ARBA00004459"/>
    </source>
</evidence>
<keyword evidence="8 13" id="KW-0472">Membrane</keyword>
<feature type="region of interest" description="Disordered" evidence="14">
    <location>
        <begin position="241"/>
        <end position="272"/>
    </location>
</feature>
<comment type="similarity">
    <text evidence="2 13">Belongs to the LolB family.</text>
</comment>
<comment type="subunit">
    <text evidence="3 13">Monomer.</text>
</comment>
<evidence type="ECO:0000313" key="15">
    <source>
        <dbReference type="EMBL" id="VFJ53232.1"/>
    </source>
</evidence>
<dbReference type="CDD" id="cd16326">
    <property type="entry name" value="LolB"/>
    <property type="match status" value="1"/>
</dbReference>
<protein>
    <recommendedName>
        <fullName evidence="4 13">Outer-membrane lipoprotein LolB</fullName>
    </recommendedName>
</protein>
<dbReference type="Gene3D" id="2.50.20.10">
    <property type="entry name" value="Lipoprotein localisation LolA/LolB/LppX"/>
    <property type="match status" value="1"/>
</dbReference>
<evidence type="ECO:0000313" key="16">
    <source>
        <dbReference type="EMBL" id="VFJ60310.1"/>
    </source>
</evidence>
<proteinExistence type="inferred from homology"/>
<evidence type="ECO:0000256" key="10">
    <source>
        <dbReference type="ARBA" id="ARBA00023186"/>
    </source>
</evidence>